<dbReference type="Proteomes" id="UP000248544">
    <property type="component" value="Unassembled WGS sequence"/>
</dbReference>
<reference evidence="1 2" key="1">
    <citation type="submission" date="2018-01" db="EMBL/GenBank/DDBJ databases">
        <title>Draft genome sequence of Sphaerisporangium sp. 7K107.</title>
        <authorList>
            <person name="Sahin N."/>
            <person name="Saygin H."/>
            <person name="Ay H."/>
        </authorList>
    </citation>
    <scope>NUCLEOTIDE SEQUENCE [LARGE SCALE GENOMIC DNA]</scope>
    <source>
        <strain evidence="1 2">7K107</strain>
    </source>
</reference>
<organism evidence="1 2">
    <name type="scientific">Spongiactinospora gelatinilytica</name>
    <dbReference type="NCBI Taxonomy" id="2666298"/>
    <lineage>
        <taxon>Bacteria</taxon>
        <taxon>Bacillati</taxon>
        <taxon>Actinomycetota</taxon>
        <taxon>Actinomycetes</taxon>
        <taxon>Streptosporangiales</taxon>
        <taxon>Streptosporangiaceae</taxon>
        <taxon>Spongiactinospora</taxon>
    </lineage>
</organism>
<dbReference type="AlphaFoldDB" id="A0A2W2GPL4"/>
<accession>A0A2W2GPL4</accession>
<evidence type="ECO:0000313" key="1">
    <source>
        <dbReference type="EMBL" id="PZG42025.1"/>
    </source>
</evidence>
<protein>
    <recommendedName>
        <fullName evidence="3">Transposase DDE domain-containing protein</fullName>
    </recommendedName>
</protein>
<keyword evidence="2" id="KW-1185">Reference proteome</keyword>
<dbReference type="PANTHER" id="PTHR30007:SF0">
    <property type="entry name" value="TRANSPOSASE"/>
    <property type="match status" value="1"/>
</dbReference>
<evidence type="ECO:0000313" key="2">
    <source>
        <dbReference type="Proteomes" id="UP000248544"/>
    </source>
</evidence>
<dbReference type="EMBL" id="POUA01000161">
    <property type="protein sequence ID" value="PZG42025.1"/>
    <property type="molecule type" value="Genomic_DNA"/>
</dbReference>
<gene>
    <name evidence="1" type="ORF">C1I98_20395</name>
</gene>
<name>A0A2W2GPL4_9ACTN</name>
<sequence>MVVERTLAWLTACRRLVRDYERDPAVSEAFIRWAAIARMARRLTQGGPERRQPPLHLP</sequence>
<evidence type="ECO:0008006" key="3">
    <source>
        <dbReference type="Google" id="ProtNLM"/>
    </source>
</evidence>
<dbReference type="PANTHER" id="PTHR30007">
    <property type="entry name" value="PHP DOMAIN PROTEIN"/>
    <property type="match status" value="1"/>
</dbReference>
<comment type="caution">
    <text evidence="1">The sequence shown here is derived from an EMBL/GenBank/DDBJ whole genome shotgun (WGS) entry which is preliminary data.</text>
</comment>
<proteinExistence type="predicted"/>